<dbReference type="OrthoDB" id="10260946at2759"/>
<keyword evidence="7" id="KW-1185">Reference proteome</keyword>
<feature type="repeat" description="WD" evidence="3">
    <location>
        <begin position="272"/>
        <end position="313"/>
    </location>
</feature>
<dbReference type="InterPro" id="IPR015943">
    <property type="entry name" value="WD40/YVTN_repeat-like_dom_sf"/>
</dbReference>
<feature type="compositionally biased region" description="Polar residues" evidence="4">
    <location>
        <begin position="66"/>
        <end position="85"/>
    </location>
</feature>
<feature type="domain" description="Transcription factor spt8 beta-propeller" evidence="5">
    <location>
        <begin position="484"/>
        <end position="647"/>
    </location>
</feature>
<feature type="region of interest" description="Disordered" evidence="4">
    <location>
        <begin position="327"/>
        <end position="359"/>
    </location>
</feature>
<dbReference type="SUPFAM" id="SSF50978">
    <property type="entry name" value="WD40 repeat-like"/>
    <property type="match status" value="1"/>
</dbReference>
<keyword evidence="2" id="KW-0677">Repeat</keyword>
<feature type="domain" description="Transcription factor spt8 beta-propeller" evidence="5">
    <location>
        <begin position="140"/>
        <end position="331"/>
    </location>
</feature>
<organism evidence="6 7">
    <name type="scientific">Trichodelitschia bisporula</name>
    <dbReference type="NCBI Taxonomy" id="703511"/>
    <lineage>
        <taxon>Eukaryota</taxon>
        <taxon>Fungi</taxon>
        <taxon>Dikarya</taxon>
        <taxon>Ascomycota</taxon>
        <taxon>Pezizomycotina</taxon>
        <taxon>Dothideomycetes</taxon>
        <taxon>Dothideomycetes incertae sedis</taxon>
        <taxon>Phaeotrichales</taxon>
        <taxon>Phaeotrichaceae</taxon>
        <taxon>Trichodelitschia</taxon>
    </lineage>
</organism>
<name>A0A6G1HQ19_9PEZI</name>
<dbReference type="PROSITE" id="PS50294">
    <property type="entry name" value="WD_REPEATS_REGION"/>
    <property type="match status" value="1"/>
</dbReference>
<dbReference type="InterPro" id="IPR057544">
    <property type="entry name" value="Beta-prop_SPT8"/>
</dbReference>
<dbReference type="Gene3D" id="2.130.10.10">
    <property type="entry name" value="YVTN repeat-like/Quinoprotein amine dehydrogenase"/>
    <property type="match status" value="2"/>
</dbReference>
<feature type="compositionally biased region" description="Polar residues" evidence="4">
    <location>
        <begin position="344"/>
        <end position="359"/>
    </location>
</feature>
<evidence type="ECO:0000256" key="3">
    <source>
        <dbReference type="PROSITE-ProRule" id="PRU00221"/>
    </source>
</evidence>
<evidence type="ECO:0000313" key="6">
    <source>
        <dbReference type="EMBL" id="KAF2397966.1"/>
    </source>
</evidence>
<reference evidence="6" key="1">
    <citation type="journal article" date="2020" name="Stud. Mycol.">
        <title>101 Dothideomycetes genomes: a test case for predicting lifestyles and emergence of pathogens.</title>
        <authorList>
            <person name="Haridas S."/>
            <person name="Albert R."/>
            <person name="Binder M."/>
            <person name="Bloem J."/>
            <person name="Labutti K."/>
            <person name="Salamov A."/>
            <person name="Andreopoulos B."/>
            <person name="Baker S."/>
            <person name="Barry K."/>
            <person name="Bills G."/>
            <person name="Bluhm B."/>
            <person name="Cannon C."/>
            <person name="Castanera R."/>
            <person name="Culley D."/>
            <person name="Daum C."/>
            <person name="Ezra D."/>
            <person name="Gonzalez J."/>
            <person name="Henrissat B."/>
            <person name="Kuo A."/>
            <person name="Liang C."/>
            <person name="Lipzen A."/>
            <person name="Lutzoni F."/>
            <person name="Magnuson J."/>
            <person name="Mondo S."/>
            <person name="Nolan M."/>
            <person name="Ohm R."/>
            <person name="Pangilinan J."/>
            <person name="Park H.-J."/>
            <person name="Ramirez L."/>
            <person name="Alfaro M."/>
            <person name="Sun H."/>
            <person name="Tritt A."/>
            <person name="Yoshinaga Y."/>
            <person name="Zwiers L.-H."/>
            <person name="Turgeon B."/>
            <person name="Goodwin S."/>
            <person name="Spatafora J."/>
            <person name="Crous P."/>
            <person name="Grigoriev I."/>
        </authorList>
    </citation>
    <scope>NUCLEOTIDE SEQUENCE</scope>
    <source>
        <strain evidence="6">CBS 262.69</strain>
    </source>
</reference>
<feature type="region of interest" description="Disordered" evidence="4">
    <location>
        <begin position="1"/>
        <end position="131"/>
    </location>
</feature>
<evidence type="ECO:0000256" key="1">
    <source>
        <dbReference type="ARBA" id="ARBA00022574"/>
    </source>
</evidence>
<accession>A0A6G1HQ19</accession>
<dbReference type="PANTHER" id="PTHR19848:SF8">
    <property type="entry name" value="F-BOX AND WD REPEAT DOMAIN CONTAINING 7"/>
    <property type="match status" value="1"/>
</dbReference>
<dbReference type="Pfam" id="PF23798">
    <property type="entry name" value="Beta-prop_SPT8"/>
    <property type="match status" value="2"/>
</dbReference>
<evidence type="ECO:0000256" key="4">
    <source>
        <dbReference type="SAM" id="MobiDB-lite"/>
    </source>
</evidence>
<dbReference type="SMART" id="SM00320">
    <property type="entry name" value="WD40"/>
    <property type="match status" value="5"/>
</dbReference>
<proteinExistence type="predicted"/>
<sequence>MPSFDDDDDNASVNSSEDDNDENMDDVDDGDGDPDADNDAEEPDEAEAEGDEGDDDDDDDNDEIESPSTARLQARRQNASPGSFPTVTSSSQALQSQTTSTSTGPSNLAPMPPLPPHSSTPPSLPYRPTIRPEALSAPSYDIVPTIAAPQGTSINSVCATPDMRWVFSGGSDGYIRKFNWTDTANGKVMLTVAQRHPFVDSVTKAGVLLSYWENEEHTPLRTPVRGADPPPPSPVYSLAVQNQALWLLSGTESGAINVQSVRHSEGTRITSLREHTSAVSVLKLSQDERSALSGSWDKTILDWDLNTGQVKRRFATSGGQISALETRPISSLPVPEETGAPPLTNGTFSSNNDAAPSSLSAFTTQTTNGLGLTLQDSAMDDAPGSPDNDSLFGSPAGGMMEVPTMPGVDDDDDEFSRAMKSELQRPNSAEPPELPAGGPVQPPPAANPQTNGASAGGARAPLPHAEDLYLSTNGVSNHEAPAMSDSTFLDASIDGTIRVWDRRMSNPIARIRGNAPWCMSACWSPDGNFIYAGRRNNAVDEYSLHKGLREPRRTFRFPAGSGPVSAVRAMPNGKHLICASFDILRLYDLKEQDASRHSVVPFLIVPGHRTGVISQLYIDPTCSFLISTAGNRGWEGASTEVLLGYEIGVNAK</sequence>
<feature type="region of interest" description="Disordered" evidence="4">
    <location>
        <begin position="374"/>
        <end position="461"/>
    </location>
</feature>
<evidence type="ECO:0000256" key="2">
    <source>
        <dbReference type="ARBA" id="ARBA00022737"/>
    </source>
</evidence>
<evidence type="ECO:0000259" key="5">
    <source>
        <dbReference type="Pfam" id="PF23798"/>
    </source>
</evidence>
<protein>
    <submittedName>
        <fullName evidence="6">WD40 repeat-like protein</fullName>
    </submittedName>
</protein>
<dbReference type="AlphaFoldDB" id="A0A6G1HQ19"/>
<dbReference type="Proteomes" id="UP000799640">
    <property type="component" value="Unassembled WGS sequence"/>
</dbReference>
<feature type="compositionally biased region" description="Pro residues" evidence="4">
    <location>
        <begin position="110"/>
        <end position="125"/>
    </location>
</feature>
<dbReference type="InterPro" id="IPR001680">
    <property type="entry name" value="WD40_rpt"/>
</dbReference>
<dbReference type="InterPro" id="IPR036322">
    <property type="entry name" value="WD40_repeat_dom_sf"/>
</dbReference>
<keyword evidence="1 3" id="KW-0853">WD repeat</keyword>
<dbReference type="EMBL" id="ML996701">
    <property type="protein sequence ID" value="KAF2397966.1"/>
    <property type="molecule type" value="Genomic_DNA"/>
</dbReference>
<gene>
    <name evidence="6" type="ORF">EJ06DRAFT_513721</name>
</gene>
<dbReference type="PANTHER" id="PTHR19848">
    <property type="entry name" value="WD40 REPEAT PROTEIN"/>
    <property type="match status" value="1"/>
</dbReference>
<dbReference type="PROSITE" id="PS50082">
    <property type="entry name" value="WD_REPEATS_2"/>
    <property type="match status" value="1"/>
</dbReference>
<evidence type="ECO:0000313" key="7">
    <source>
        <dbReference type="Proteomes" id="UP000799640"/>
    </source>
</evidence>
<feature type="compositionally biased region" description="Low complexity" evidence="4">
    <location>
        <begin position="86"/>
        <end position="109"/>
    </location>
</feature>
<feature type="compositionally biased region" description="Acidic residues" evidence="4">
    <location>
        <begin position="1"/>
        <end position="65"/>
    </location>
</feature>